<proteinExistence type="predicted"/>
<dbReference type="AlphaFoldDB" id="A0A0B8ZXU4"/>
<evidence type="ECO:0000259" key="1">
    <source>
        <dbReference type="SMART" id="SM00226"/>
    </source>
</evidence>
<comment type="caution">
    <text evidence="2">The sequence shown here is derived from an EMBL/GenBank/DDBJ whole genome shotgun (WGS) entry which is preliminary data.</text>
</comment>
<dbReference type="PATRIC" id="fig|1703.6.peg.3293"/>
<name>A0A0B8ZXU4_BRELN</name>
<dbReference type="EMBL" id="JTJZ01000022">
    <property type="protein sequence ID" value="KHS51262.1"/>
    <property type="molecule type" value="Genomic_DNA"/>
</dbReference>
<dbReference type="InterPro" id="IPR050438">
    <property type="entry name" value="LMW_PTPase"/>
</dbReference>
<dbReference type="PANTHER" id="PTHR11717">
    <property type="entry name" value="LOW MOLECULAR WEIGHT PROTEIN TYROSINE PHOSPHATASE"/>
    <property type="match status" value="1"/>
</dbReference>
<dbReference type="GO" id="GO:0004725">
    <property type="term" value="F:protein tyrosine phosphatase activity"/>
    <property type="evidence" value="ECO:0007669"/>
    <property type="project" value="TreeGrafter"/>
</dbReference>
<dbReference type="Gene3D" id="3.40.50.2300">
    <property type="match status" value="1"/>
</dbReference>
<dbReference type="InterPro" id="IPR023485">
    <property type="entry name" value="Ptyr_pPase"/>
</dbReference>
<gene>
    <name evidence="2" type="ORF">AE0388_3334</name>
</gene>
<organism evidence="2 3">
    <name type="scientific">Brevibacterium linens</name>
    <dbReference type="NCBI Taxonomy" id="1703"/>
    <lineage>
        <taxon>Bacteria</taxon>
        <taxon>Bacillati</taxon>
        <taxon>Actinomycetota</taxon>
        <taxon>Actinomycetes</taxon>
        <taxon>Micrococcales</taxon>
        <taxon>Brevibacteriaceae</taxon>
        <taxon>Brevibacterium</taxon>
    </lineage>
</organism>
<dbReference type="RefSeq" id="WP_039212069.1">
    <property type="nucleotide sequence ID" value="NZ_JTJZ01000022.1"/>
</dbReference>
<dbReference type="OrthoDB" id="9784339at2"/>
<dbReference type="PANTHER" id="PTHR11717:SF31">
    <property type="entry name" value="LOW MOLECULAR WEIGHT PROTEIN-TYROSINE-PHOSPHATASE ETP-RELATED"/>
    <property type="match status" value="1"/>
</dbReference>
<keyword evidence="3" id="KW-1185">Reference proteome</keyword>
<accession>A0A0B8ZXU4</accession>
<evidence type="ECO:0000313" key="3">
    <source>
        <dbReference type="Proteomes" id="UP000031488"/>
    </source>
</evidence>
<feature type="domain" description="Phosphotyrosine protein phosphatase I" evidence="1">
    <location>
        <begin position="5"/>
        <end position="136"/>
    </location>
</feature>
<reference evidence="2 3" key="1">
    <citation type="submission" date="2014-11" db="EMBL/GenBank/DDBJ databases">
        <title>Draft Genome Sequence of Brevibacterium linens AE038-8.</title>
        <authorList>
            <person name="Maizel D."/>
            <person name="Utturkar S.M."/>
            <person name="Brown S.D."/>
            <person name="Ferrero M."/>
            <person name="Rosen B.P."/>
        </authorList>
    </citation>
    <scope>NUCLEOTIDE SEQUENCE [LARGE SCALE GENOMIC DNA]</scope>
    <source>
        <strain evidence="2 3">AE038-8</strain>
    </source>
</reference>
<dbReference type="Proteomes" id="UP000031488">
    <property type="component" value="Unassembled WGS sequence"/>
</dbReference>
<evidence type="ECO:0000313" key="2">
    <source>
        <dbReference type="EMBL" id="KHS51262.1"/>
    </source>
</evidence>
<dbReference type="SUPFAM" id="SSF52788">
    <property type="entry name" value="Phosphotyrosine protein phosphatases I"/>
    <property type="match status" value="1"/>
</dbReference>
<protein>
    <submittedName>
        <fullName evidence="2">Protein tyrosine phosphatase</fullName>
    </submittedName>
</protein>
<dbReference type="Pfam" id="PF01451">
    <property type="entry name" value="LMWPc"/>
    <property type="match status" value="1"/>
</dbReference>
<dbReference type="SMART" id="SM00226">
    <property type="entry name" value="LMWPc"/>
    <property type="match status" value="1"/>
</dbReference>
<sequence length="204" mass="22579">MSEEFNVLTVCTGNLCRSILAELVLAQRFSDVREIRVQSAGTRAALGHRTPEEVWEVAGFMGVIEERAERARQVDEDLLGAADLVLTMTREQRREVVELNPRIVRRTFTIRELSGLAAVTRDEDIVNEGAVPTADRAARLRAAVEAAGRRRSRRRNLTLPAHDDVVDPYGCSRDIYALSALQLAPAVEGVSVLFQRALNLGEGE</sequence>
<dbReference type="InterPro" id="IPR036196">
    <property type="entry name" value="Ptyr_pPase_sf"/>
</dbReference>